<keyword evidence="2" id="KW-1185">Reference proteome</keyword>
<dbReference type="EMBL" id="JACHMB010000001">
    <property type="protein sequence ID" value="MBB5784706.1"/>
    <property type="molecule type" value="Genomic_DNA"/>
</dbReference>
<proteinExistence type="predicted"/>
<dbReference type="Proteomes" id="UP000579153">
    <property type="component" value="Unassembled WGS sequence"/>
</dbReference>
<gene>
    <name evidence="1" type="ORF">HD596_011462</name>
</gene>
<organism evidence="1 2">
    <name type="scientific">Nonomuraea jabiensis</name>
    <dbReference type="NCBI Taxonomy" id="882448"/>
    <lineage>
        <taxon>Bacteria</taxon>
        <taxon>Bacillati</taxon>
        <taxon>Actinomycetota</taxon>
        <taxon>Actinomycetes</taxon>
        <taxon>Streptosporangiales</taxon>
        <taxon>Streptosporangiaceae</taxon>
        <taxon>Nonomuraea</taxon>
    </lineage>
</organism>
<dbReference type="AlphaFoldDB" id="A0A7W9LI52"/>
<sequence>MSVPGGHVGPGPIGEVLRGHPALLDLGISGKVVLGSDFPTILGLGAWSRAVCWGNGAAMI</sequence>
<evidence type="ECO:0000313" key="2">
    <source>
        <dbReference type="Proteomes" id="UP000579153"/>
    </source>
</evidence>
<comment type="caution">
    <text evidence="1">The sequence shown here is derived from an EMBL/GenBank/DDBJ whole genome shotgun (WGS) entry which is preliminary data.</text>
</comment>
<protein>
    <recommendedName>
        <fullName evidence="3">Amidohydrolase-related domain-containing protein</fullName>
    </recommendedName>
</protein>
<accession>A0A7W9LI52</accession>
<evidence type="ECO:0000313" key="1">
    <source>
        <dbReference type="EMBL" id="MBB5784706.1"/>
    </source>
</evidence>
<reference evidence="1 2" key="1">
    <citation type="submission" date="2020-08" db="EMBL/GenBank/DDBJ databases">
        <title>Sequencing the genomes of 1000 actinobacteria strains.</title>
        <authorList>
            <person name="Klenk H.-P."/>
        </authorList>
    </citation>
    <scope>NUCLEOTIDE SEQUENCE [LARGE SCALE GENOMIC DNA]</scope>
    <source>
        <strain evidence="1 2">DSM 45507</strain>
    </source>
</reference>
<name>A0A7W9LI52_9ACTN</name>
<dbReference type="RefSeq" id="WP_185077609.1">
    <property type="nucleotide sequence ID" value="NZ_JACHMB010000001.1"/>
</dbReference>
<evidence type="ECO:0008006" key="3">
    <source>
        <dbReference type="Google" id="ProtNLM"/>
    </source>
</evidence>